<keyword evidence="2" id="KW-1185">Reference proteome</keyword>
<dbReference type="Gene3D" id="1.20.1280.140">
    <property type="match status" value="1"/>
</dbReference>
<dbReference type="OrthoDB" id="3485059at2759"/>
<dbReference type="GO" id="GO:0005576">
    <property type="term" value="C:extracellular region"/>
    <property type="evidence" value="ECO:0007669"/>
    <property type="project" value="TreeGrafter"/>
</dbReference>
<organism evidence="1 2">
    <name type="scientific">Rhizopus azygosporus</name>
    <name type="common">Rhizopus microsporus var. azygosporus</name>
    <dbReference type="NCBI Taxonomy" id="86630"/>
    <lineage>
        <taxon>Eukaryota</taxon>
        <taxon>Fungi</taxon>
        <taxon>Fungi incertae sedis</taxon>
        <taxon>Mucoromycota</taxon>
        <taxon>Mucoromycotina</taxon>
        <taxon>Mucoromycetes</taxon>
        <taxon>Mucorales</taxon>
        <taxon>Mucorineae</taxon>
        <taxon>Rhizopodaceae</taxon>
        <taxon>Rhizopus</taxon>
    </lineage>
</organism>
<dbReference type="AlphaFoldDB" id="A0A367J605"/>
<reference evidence="1 2" key="1">
    <citation type="journal article" date="2018" name="G3 (Bethesda)">
        <title>Phylogenetic and Phylogenomic Definition of Rhizopus Species.</title>
        <authorList>
            <person name="Gryganskyi A.P."/>
            <person name="Golan J."/>
            <person name="Dolatabadi S."/>
            <person name="Mondo S."/>
            <person name="Robb S."/>
            <person name="Idnurm A."/>
            <person name="Muszewska A."/>
            <person name="Steczkiewicz K."/>
            <person name="Masonjones S."/>
            <person name="Liao H.L."/>
            <person name="Gajdeczka M.T."/>
            <person name="Anike F."/>
            <person name="Vuek A."/>
            <person name="Anishchenko I.M."/>
            <person name="Voigt K."/>
            <person name="de Hoog G.S."/>
            <person name="Smith M.E."/>
            <person name="Heitman J."/>
            <person name="Vilgalys R."/>
            <person name="Stajich J.E."/>
        </authorList>
    </citation>
    <scope>NUCLEOTIDE SEQUENCE [LARGE SCALE GENOMIC DNA]</scope>
    <source>
        <strain evidence="1 2">CBS 357.93</strain>
    </source>
</reference>
<protein>
    <recommendedName>
        <fullName evidence="3">Hydrophobic surface binding protein</fullName>
    </recommendedName>
</protein>
<evidence type="ECO:0000313" key="2">
    <source>
        <dbReference type="Proteomes" id="UP000252139"/>
    </source>
</evidence>
<sequence>PTVVFDFLSVHYLMKMRFTLFALASTFAIAANAATLNARASAEVQTCVNDLTSLQNQLKITANAVNTYLSAAGSDGAVGVLNSEQALIDTVDGAGASCCTIHSAVSDDEAASLISVSQVLAVDVESALNALVAKKGEFDAVENTTPAVKADLEKLQPKVDTLTGCILTAMPESRHNDVAEYITKINSAFSNVNAAFKI</sequence>
<dbReference type="PANTHER" id="PTHR38123">
    <property type="entry name" value="CELL WALL SERINE-THREONINE-RICH GALACTOMANNOPROTEIN MP1 (AFU_ORTHOLOGUE AFUA_4G03240)"/>
    <property type="match status" value="1"/>
</dbReference>
<dbReference type="Proteomes" id="UP000252139">
    <property type="component" value="Unassembled WGS sequence"/>
</dbReference>
<accession>A0A367J605</accession>
<feature type="non-terminal residue" evidence="1">
    <location>
        <position position="1"/>
    </location>
</feature>
<dbReference type="Pfam" id="PF12296">
    <property type="entry name" value="HsbA"/>
    <property type="match status" value="1"/>
</dbReference>
<dbReference type="InterPro" id="IPR021054">
    <property type="entry name" value="Cell_wall_mannoprotein_1"/>
</dbReference>
<dbReference type="EMBL" id="PJQL01002168">
    <property type="protein sequence ID" value="RCH85161.1"/>
    <property type="molecule type" value="Genomic_DNA"/>
</dbReference>
<dbReference type="PANTHER" id="PTHR38123:SF1">
    <property type="entry name" value="HYDROPHOBIC SURFACE BINDING PROTEIN"/>
    <property type="match status" value="1"/>
</dbReference>
<evidence type="ECO:0008006" key="3">
    <source>
        <dbReference type="Google" id="ProtNLM"/>
    </source>
</evidence>
<evidence type="ECO:0000313" key="1">
    <source>
        <dbReference type="EMBL" id="RCH85161.1"/>
    </source>
</evidence>
<comment type="caution">
    <text evidence="1">The sequence shown here is derived from an EMBL/GenBank/DDBJ whole genome shotgun (WGS) entry which is preliminary data.</text>
</comment>
<gene>
    <name evidence="1" type="ORF">CU097_002756</name>
</gene>
<name>A0A367J605_RHIAZ</name>
<proteinExistence type="predicted"/>